<accession>A0ACC1HGC7</accession>
<protein>
    <submittedName>
        <fullName evidence="1">Uncharacterized protein</fullName>
    </submittedName>
</protein>
<comment type="caution">
    <text evidence="1">The sequence shown here is derived from an EMBL/GenBank/DDBJ whole genome shotgun (WGS) entry which is preliminary data.</text>
</comment>
<name>A0ACC1HGC7_9FUNG</name>
<reference evidence="1" key="1">
    <citation type="submission" date="2022-06" db="EMBL/GenBank/DDBJ databases">
        <title>Phylogenomic reconstructions and comparative analyses of Kickxellomycotina fungi.</title>
        <authorList>
            <person name="Reynolds N.K."/>
            <person name="Stajich J.E."/>
            <person name="Barry K."/>
            <person name="Grigoriev I.V."/>
            <person name="Crous P."/>
            <person name="Smith M.E."/>
        </authorList>
    </citation>
    <scope>NUCLEOTIDE SEQUENCE</scope>
    <source>
        <strain evidence="1">RSA 2271</strain>
    </source>
</reference>
<organism evidence="1 2">
    <name type="scientific">Spiromyces aspiralis</name>
    <dbReference type="NCBI Taxonomy" id="68401"/>
    <lineage>
        <taxon>Eukaryota</taxon>
        <taxon>Fungi</taxon>
        <taxon>Fungi incertae sedis</taxon>
        <taxon>Zoopagomycota</taxon>
        <taxon>Kickxellomycotina</taxon>
        <taxon>Kickxellomycetes</taxon>
        <taxon>Kickxellales</taxon>
        <taxon>Kickxellaceae</taxon>
        <taxon>Spiromyces</taxon>
    </lineage>
</organism>
<evidence type="ECO:0000313" key="1">
    <source>
        <dbReference type="EMBL" id="KAJ1674793.1"/>
    </source>
</evidence>
<dbReference type="Proteomes" id="UP001145114">
    <property type="component" value="Unassembled WGS sequence"/>
</dbReference>
<dbReference type="EMBL" id="JAMZIH010005682">
    <property type="protein sequence ID" value="KAJ1674793.1"/>
    <property type="molecule type" value="Genomic_DNA"/>
</dbReference>
<sequence length="343" mass="38081">MSSIVAAIRASLPAPSFAFHCSKRRYLASLASLRSIEITELLRECGLPVSGTKSEKIERLKARLRKLRDLGMLRSSHNEAQATSPRSEDEALRRAIVPEQVVSIDIGFRNMAVVHLSRDREILDWKRVELLPEARFEPWDLAKRVHSFCAEHLPRVPVHLGTYIIEHQRFRTQGSSAVANAVMINNIIEALIYANLGQFDVEVEAINPATVSTYFGFPAAGSTALRNKKGESAGGARNLTKKRAATVIVKSWLEPWTNGDDSSVRDTTRDPPPSASSSASAVPLMPLKADVKWAAFLKSERKKDDLSDSLLQAMAWLDWQTNAINAVKQYMDPIDIKHMVGDA</sequence>
<gene>
    <name evidence="1" type="ORF">EV182_002550</name>
</gene>
<proteinExistence type="predicted"/>
<evidence type="ECO:0000313" key="2">
    <source>
        <dbReference type="Proteomes" id="UP001145114"/>
    </source>
</evidence>
<keyword evidence="2" id="KW-1185">Reference proteome</keyword>